<evidence type="ECO:0000313" key="2">
    <source>
        <dbReference type="Proteomes" id="UP000000939"/>
    </source>
</evidence>
<gene>
    <name evidence="1" type="ordered locus">Arnit_1689</name>
</gene>
<sequence length="155" mass="17855">MTNTFLNTINYSIDKFCNSLGFNKTYFHQFLNCSEKQAPKFLNPNDDFKQLKVIDLISILDNLDTKHRKIILDNLCKKYDFVCLDSATTENNNISLEHILLSITSTNGELSSNFLQALEDGNISLDENKLLNEIAYKFRSLLRIFEFKINGVSND</sequence>
<dbReference type="RefSeq" id="WP_013135488.1">
    <property type="nucleotide sequence ID" value="NC_014166.1"/>
</dbReference>
<accession>D5UZX4</accession>
<dbReference type="AlphaFoldDB" id="D5UZX4"/>
<dbReference type="EMBL" id="CP001999">
    <property type="protein sequence ID" value="ADG93343.1"/>
    <property type="molecule type" value="Genomic_DNA"/>
</dbReference>
<dbReference type="Proteomes" id="UP000000939">
    <property type="component" value="Chromosome"/>
</dbReference>
<dbReference type="InterPro" id="IPR009679">
    <property type="entry name" value="Phage_186_CII-like"/>
</dbReference>
<dbReference type="OrthoDB" id="5365500at2"/>
<dbReference type="HOGENOM" id="CLU_1691876_0_0_7"/>
<reference evidence="1 2" key="1">
    <citation type="journal article" date="2010" name="Stand. Genomic Sci.">
        <title>Complete genome sequence of Arcobacter nitrofigilis type strain (CI).</title>
        <authorList>
            <person name="Pati A."/>
            <person name="Gronow S."/>
            <person name="Lapidus A."/>
            <person name="Copeland A."/>
            <person name="Glavina Del Rio T."/>
            <person name="Nolan M."/>
            <person name="Lucas S."/>
            <person name="Tice H."/>
            <person name="Cheng J.F."/>
            <person name="Han C."/>
            <person name="Chertkov O."/>
            <person name="Bruce D."/>
            <person name="Tapia R."/>
            <person name="Goodwin L."/>
            <person name="Pitluck S."/>
            <person name="Liolios K."/>
            <person name="Ivanova N."/>
            <person name="Mavromatis K."/>
            <person name="Chen A."/>
            <person name="Palaniappan K."/>
            <person name="Land M."/>
            <person name="Hauser L."/>
            <person name="Chang Y.J."/>
            <person name="Jeffries C.D."/>
            <person name="Detter J.C."/>
            <person name="Rohde M."/>
            <person name="Goker M."/>
            <person name="Bristow J."/>
            <person name="Eisen J.A."/>
            <person name="Markowitz V."/>
            <person name="Hugenholtz P."/>
            <person name="Klenk H.P."/>
            <person name="Kyrpides N.C."/>
        </authorList>
    </citation>
    <scope>NUCLEOTIDE SEQUENCE [LARGE SCALE GENOMIC DNA]</scope>
    <source>
        <strain evidence="2">ATCC 33309 / DSM 7299 / CCUG 15893 / LMG 7604 / NCTC 12251 / CI</strain>
    </source>
</reference>
<name>D5UZX4_ARCNC</name>
<organism evidence="1 2">
    <name type="scientific">Arcobacter nitrofigilis (strain ATCC 33309 / DSM 7299 / CCUG 15893 / LMG 7604 / NCTC 12251 / CI)</name>
    <name type="common">Campylobacter nitrofigilis</name>
    <dbReference type="NCBI Taxonomy" id="572480"/>
    <lineage>
        <taxon>Bacteria</taxon>
        <taxon>Pseudomonadati</taxon>
        <taxon>Campylobacterota</taxon>
        <taxon>Epsilonproteobacteria</taxon>
        <taxon>Campylobacterales</taxon>
        <taxon>Arcobacteraceae</taxon>
        <taxon>Arcobacter</taxon>
    </lineage>
</organism>
<dbReference type="STRING" id="572480.Arnit_1689"/>
<keyword evidence="2" id="KW-1185">Reference proteome</keyword>
<dbReference type="Pfam" id="PF06892">
    <property type="entry name" value="Phage_CP76"/>
    <property type="match status" value="1"/>
</dbReference>
<dbReference type="KEGG" id="ant:Arnit_1689"/>
<protein>
    <submittedName>
        <fullName evidence="1">Uncharacterized protein</fullName>
    </submittedName>
</protein>
<dbReference type="GO" id="GO:0003677">
    <property type="term" value="F:DNA binding"/>
    <property type="evidence" value="ECO:0007669"/>
    <property type="project" value="InterPro"/>
</dbReference>
<evidence type="ECO:0000313" key="1">
    <source>
        <dbReference type="EMBL" id="ADG93343.1"/>
    </source>
</evidence>
<proteinExistence type="predicted"/>